<dbReference type="EMBL" id="MN740729">
    <property type="protein sequence ID" value="QHS81115.1"/>
    <property type="molecule type" value="Genomic_DNA"/>
</dbReference>
<proteinExistence type="predicted"/>
<name>A0A6C0AP86_9ZZZZ</name>
<organism evidence="1">
    <name type="scientific">viral metagenome</name>
    <dbReference type="NCBI Taxonomy" id="1070528"/>
    <lineage>
        <taxon>unclassified sequences</taxon>
        <taxon>metagenomes</taxon>
        <taxon>organismal metagenomes</taxon>
    </lineage>
</organism>
<sequence length="346" mass="36724">MTSLDVDVLTVRKIYAKGNNNQILAPNTVLTTDGLGGTFWTSLSSINAGLTYNTFTTSLSTFTSSPGNTQFSILDNSNIGLLPTNSGTAVTLYSKSFGQIDVPGQASVNSFNNTTGQFNNKFSLLVNGTLSISTNSATNQIFLSNPNDVISSFSSFIKNMSNVNSTISNSLTVFNSPFSTFIYSAISSFSTSLGPTVIVPQLNTALSSFSTALGPITTVPQLNTSFSSFSTLLGPTVNTLTFASTLSTTTNANFFTTNLNTSSITLSGNRQPFIQYGSGVLTSGSGNVRLNTNYVNSSYIIQMTYQTGSNTFFVPLSFSGVTTSNFLAHGDTNASVFHWTTYGNLF</sequence>
<reference evidence="1" key="1">
    <citation type="journal article" date="2020" name="Nature">
        <title>Giant virus diversity and host interactions through global metagenomics.</title>
        <authorList>
            <person name="Schulz F."/>
            <person name="Roux S."/>
            <person name="Paez-Espino D."/>
            <person name="Jungbluth S."/>
            <person name="Walsh D.A."/>
            <person name="Denef V.J."/>
            <person name="McMahon K.D."/>
            <person name="Konstantinidis K.T."/>
            <person name="Eloe-Fadrosh E.A."/>
            <person name="Kyrpides N.C."/>
            <person name="Woyke T."/>
        </authorList>
    </citation>
    <scope>NUCLEOTIDE SEQUENCE</scope>
    <source>
        <strain evidence="1">GVMAG-S-1101161-73</strain>
    </source>
</reference>
<evidence type="ECO:0000313" key="1">
    <source>
        <dbReference type="EMBL" id="QHS81115.1"/>
    </source>
</evidence>
<accession>A0A6C0AP86</accession>
<protein>
    <submittedName>
        <fullName evidence="1">Uncharacterized protein</fullName>
    </submittedName>
</protein>
<dbReference type="AlphaFoldDB" id="A0A6C0AP86"/>